<evidence type="ECO:0000313" key="2">
    <source>
        <dbReference type="EMBL" id="SNT19929.1"/>
    </source>
</evidence>
<dbReference type="Pfam" id="PF07277">
    <property type="entry name" value="SapC"/>
    <property type="match status" value="1"/>
</dbReference>
<dbReference type="EMBL" id="FZOS01000057">
    <property type="protein sequence ID" value="SNT19929.1"/>
    <property type="molecule type" value="Genomic_DNA"/>
</dbReference>
<dbReference type="InterPro" id="IPR010836">
    <property type="entry name" value="SapC"/>
</dbReference>
<organism evidence="2 3">
    <name type="scientific">Edaphosphingomonas laterariae</name>
    <dbReference type="NCBI Taxonomy" id="861865"/>
    <lineage>
        <taxon>Bacteria</taxon>
        <taxon>Pseudomonadati</taxon>
        <taxon>Pseudomonadota</taxon>
        <taxon>Alphaproteobacteria</taxon>
        <taxon>Sphingomonadales</taxon>
        <taxon>Rhizorhabdaceae</taxon>
        <taxon>Edaphosphingomonas</taxon>
    </lineage>
</organism>
<name>A0A239KQV3_9SPHN</name>
<evidence type="ECO:0000256" key="1">
    <source>
        <dbReference type="SAM" id="MobiDB-lite"/>
    </source>
</evidence>
<keyword evidence="3" id="KW-1185">Reference proteome</keyword>
<feature type="region of interest" description="Disordered" evidence="1">
    <location>
        <begin position="251"/>
        <end position="298"/>
    </location>
</feature>
<dbReference type="Proteomes" id="UP000198281">
    <property type="component" value="Unassembled WGS sequence"/>
</dbReference>
<dbReference type="OrthoDB" id="9806524at2"/>
<gene>
    <name evidence="2" type="ORF">SAMN06295912_1572</name>
</gene>
<dbReference type="AlphaFoldDB" id="A0A239KQV3"/>
<evidence type="ECO:0000313" key="3">
    <source>
        <dbReference type="Proteomes" id="UP000198281"/>
    </source>
</evidence>
<feature type="compositionally biased region" description="Low complexity" evidence="1">
    <location>
        <begin position="265"/>
        <end position="292"/>
    </location>
</feature>
<sequence length="298" mass="31408">MADNAQTASPAEAPLLPLFYKNPQRLHSEVHAGWRLKSGDASFAAGTPFVPIVASELAAAARSYPVVFAADSAQPIAVLGLEQGCNLFVADGKWAADAHVPAYVRRYPFAFTVTEQPAGFALVIDKGSDRVAEGGAEGEPLFVDGEPSAFTKEALEFCAAFGRDADLTRLFASALHEKDLLIDRRADATLPDDRTLGLDGFQIVDAAKFAALDDETVLAWHKQGLLALVNFHLASLERFRSLLDRQALRSVTGPSSSAASKDVAGESSSLPSPAEAPAPVDTPQAADAPEPAAKAKKA</sequence>
<reference evidence="3" key="1">
    <citation type="submission" date="2017-06" db="EMBL/GenBank/DDBJ databases">
        <authorList>
            <person name="Varghese N."/>
            <person name="Submissions S."/>
        </authorList>
    </citation>
    <scope>NUCLEOTIDE SEQUENCE [LARGE SCALE GENOMIC DNA]</scope>
    <source>
        <strain evidence="3">LNB2</strain>
    </source>
</reference>
<dbReference type="RefSeq" id="WP_089221396.1">
    <property type="nucleotide sequence ID" value="NZ_FZOS01000057.1"/>
</dbReference>
<protein>
    <submittedName>
        <fullName evidence="2">SapC protein</fullName>
    </submittedName>
</protein>
<accession>A0A239KQV3</accession>
<proteinExistence type="predicted"/>